<proteinExistence type="predicted"/>
<protein>
    <recommendedName>
        <fullName evidence="1">ABC-three component systems C-terminal domain-containing protein</fullName>
    </recommendedName>
</protein>
<dbReference type="EMBL" id="JAUSTY010000001">
    <property type="protein sequence ID" value="MDQ0164473.1"/>
    <property type="molecule type" value="Genomic_DNA"/>
</dbReference>
<gene>
    <name evidence="2" type="ORF">J2S11_000372</name>
</gene>
<dbReference type="RefSeq" id="WP_307390107.1">
    <property type="nucleotide sequence ID" value="NZ_BAAADK010000021.1"/>
</dbReference>
<organism evidence="2 3">
    <name type="scientific">Caldalkalibacillus horti</name>
    <dbReference type="NCBI Taxonomy" id="77523"/>
    <lineage>
        <taxon>Bacteria</taxon>
        <taxon>Bacillati</taxon>
        <taxon>Bacillota</taxon>
        <taxon>Bacilli</taxon>
        <taxon>Bacillales</taxon>
        <taxon>Bacillaceae</taxon>
        <taxon>Caldalkalibacillus</taxon>
    </lineage>
</organism>
<keyword evidence="3" id="KW-1185">Reference proteome</keyword>
<evidence type="ECO:0000313" key="3">
    <source>
        <dbReference type="Proteomes" id="UP001235840"/>
    </source>
</evidence>
<dbReference type="Proteomes" id="UP001235840">
    <property type="component" value="Unassembled WGS sequence"/>
</dbReference>
<dbReference type="Pfam" id="PF20279">
    <property type="entry name" value="CTD12"/>
    <property type="match status" value="1"/>
</dbReference>
<name>A0ABT9VU08_9BACI</name>
<reference evidence="2 3" key="1">
    <citation type="submission" date="2023-07" db="EMBL/GenBank/DDBJ databases">
        <title>Genomic Encyclopedia of Type Strains, Phase IV (KMG-IV): sequencing the most valuable type-strain genomes for metagenomic binning, comparative biology and taxonomic classification.</title>
        <authorList>
            <person name="Goeker M."/>
        </authorList>
    </citation>
    <scope>NUCLEOTIDE SEQUENCE [LARGE SCALE GENOMIC DNA]</scope>
    <source>
        <strain evidence="2 3">DSM 12751</strain>
    </source>
</reference>
<comment type="caution">
    <text evidence="2">The sequence shown here is derived from an EMBL/GenBank/DDBJ whole genome shotgun (WGS) entry which is preliminary data.</text>
</comment>
<sequence length="177" mass="21470">MFDKIRQLVFGSNNLVASRDINYYNPHPIRFYEKDIKEVIDCFSQEVVEIVGIVTECNDFYRPNIEEKNELNNLTHEYFEHIKSNSLIYFEKISEFLNDRRNEIFLSKYLTTARELNNKIVSNRTDFVYFDKIFDAVYSYIVEKDNYNICFDKELIWVFLHYMYWNCDIGVKYDKTS</sequence>
<evidence type="ECO:0000259" key="1">
    <source>
        <dbReference type="Pfam" id="PF20279"/>
    </source>
</evidence>
<accession>A0ABT9VU08</accession>
<evidence type="ECO:0000313" key="2">
    <source>
        <dbReference type="EMBL" id="MDQ0164473.1"/>
    </source>
</evidence>
<feature type="domain" description="ABC-three component systems C-terminal" evidence="1">
    <location>
        <begin position="28"/>
        <end position="170"/>
    </location>
</feature>
<dbReference type="InterPro" id="IPR046917">
    <property type="entry name" value="ABC-3C_CTD12"/>
</dbReference>